<name>A0A834J672_VESVU</name>
<dbReference type="PANTHER" id="PTHR46599">
    <property type="entry name" value="PIGGYBAC TRANSPOSABLE ELEMENT-DERIVED PROTEIN 4"/>
    <property type="match status" value="1"/>
</dbReference>
<dbReference type="Proteomes" id="UP000614350">
    <property type="component" value="Unassembled WGS sequence"/>
</dbReference>
<dbReference type="AlphaFoldDB" id="A0A834J672"/>
<dbReference type="Pfam" id="PF13843">
    <property type="entry name" value="DDE_Tnp_1_7"/>
    <property type="match status" value="1"/>
</dbReference>
<dbReference type="Pfam" id="PF13842">
    <property type="entry name" value="zf-Tnp_2"/>
    <property type="match status" value="1"/>
</dbReference>
<evidence type="ECO:0000313" key="4">
    <source>
        <dbReference type="Proteomes" id="UP000614350"/>
    </source>
</evidence>
<dbReference type="InterPro" id="IPR032718">
    <property type="entry name" value="PGBD4_Znf_C"/>
</dbReference>
<comment type="caution">
    <text evidence="3">The sequence shown here is derived from an EMBL/GenBank/DDBJ whole genome shotgun (WGS) entry which is preliminary data.</text>
</comment>
<reference evidence="3" key="1">
    <citation type="journal article" date="2020" name="G3 (Bethesda)">
        <title>High-Quality Assemblies for Three Invasive Social Wasps from the &lt;i&gt;Vespula&lt;/i&gt; Genus.</title>
        <authorList>
            <person name="Harrop T.W.R."/>
            <person name="Guhlin J."/>
            <person name="McLaughlin G.M."/>
            <person name="Permina E."/>
            <person name="Stockwell P."/>
            <person name="Gilligan J."/>
            <person name="Le Lec M.F."/>
            <person name="Gruber M.A.M."/>
            <person name="Quinn O."/>
            <person name="Lovegrove M."/>
            <person name="Duncan E.J."/>
            <person name="Remnant E.J."/>
            <person name="Van Eeckhoven J."/>
            <person name="Graham B."/>
            <person name="Knapp R.A."/>
            <person name="Langford K.W."/>
            <person name="Kronenberg Z."/>
            <person name="Press M.O."/>
            <person name="Eacker S.M."/>
            <person name="Wilson-Rankin E.E."/>
            <person name="Purcell J."/>
            <person name="Lester P.J."/>
            <person name="Dearden P.K."/>
        </authorList>
    </citation>
    <scope>NUCLEOTIDE SEQUENCE</scope>
    <source>
        <strain evidence="3">Marl-1</strain>
    </source>
</reference>
<proteinExistence type="predicted"/>
<organism evidence="3 4">
    <name type="scientific">Vespula vulgaris</name>
    <name type="common">Yellow jacket</name>
    <name type="synonym">Wasp</name>
    <dbReference type="NCBI Taxonomy" id="7454"/>
    <lineage>
        <taxon>Eukaryota</taxon>
        <taxon>Metazoa</taxon>
        <taxon>Ecdysozoa</taxon>
        <taxon>Arthropoda</taxon>
        <taxon>Hexapoda</taxon>
        <taxon>Insecta</taxon>
        <taxon>Pterygota</taxon>
        <taxon>Neoptera</taxon>
        <taxon>Endopterygota</taxon>
        <taxon>Hymenoptera</taxon>
        <taxon>Apocrita</taxon>
        <taxon>Aculeata</taxon>
        <taxon>Vespoidea</taxon>
        <taxon>Vespidae</taxon>
        <taxon>Vespinae</taxon>
        <taxon>Vespula</taxon>
    </lineage>
</organism>
<dbReference type="EMBL" id="JACSEA010000018">
    <property type="protein sequence ID" value="KAF7382701.1"/>
    <property type="molecule type" value="Genomic_DNA"/>
</dbReference>
<evidence type="ECO:0000259" key="1">
    <source>
        <dbReference type="Pfam" id="PF13842"/>
    </source>
</evidence>
<evidence type="ECO:0000259" key="2">
    <source>
        <dbReference type="Pfam" id="PF13843"/>
    </source>
</evidence>
<sequence>MCDTDSSDDEYMDTYNLLTSRRNKRTINDIYSSDTEDENAANKTQRKCRRFISDSSDDEEECSKVYYDGLSDIWVELTSKDDENTTIPFSIGQERIGPQNCDNCIDPLDYFQLYFTNELIENIVVKTNNYARSKIAKRVLSERSIWNTWKDLTVSEMKAFLGLVLNMGIVRLSNIQDYWSKEEEFHVPFFSKIIDKGRFMQIFWMLHLNEVHEPNAILETRLQKVSKYLEYLDLKFREHFIPNKCISIVESVVKYKGRLGSTVYNPQKPTKWGIRLYVLTDSESGYLYSFLPYYGSITTENLPYPELPVTNRAVLYLYKNLQNSIPEASGYHVYTGRFYSSVTLAKELLSRSCHFTGIIMTNGKHVPDCFKEGKLKKGDIVACRNENVLLFQLRDKKIVSMISTWHTIDVETKNKIPHVIQDYNKNMSGINLANDCASVYCFMKKTLKWWRRLFFWGLEMSVINSYILYNYRERGSNPMTYLKFVKVLVRGLTKDFYSTSTNIPRVFLNDNQRLNNELHVIQLNPLHKHKDCKVCSNRKIKGGRRETNYYCETCTDHPALHVGECFKRYHTLQDFKM</sequence>
<accession>A0A834J672</accession>
<evidence type="ECO:0000313" key="3">
    <source>
        <dbReference type="EMBL" id="KAF7382701.1"/>
    </source>
</evidence>
<dbReference type="PANTHER" id="PTHR46599:SF3">
    <property type="entry name" value="PIGGYBAC TRANSPOSABLE ELEMENT-DERIVED PROTEIN 4"/>
    <property type="match status" value="1"/>
</dbReference>
<dbReference type="InterPro" id="IPR029526">
    <property type="entry name" value="PGBD"/>
</dbReference>
<gene>
    <name evidence="3" type="ORF">HZH66_013103</name>
</gene>
<keyword evidence="4" id="KW-1185">Reference proteome</keyword>
<feature type="domain" description="PiggyBac transposable element-derived protein" evidence="2">
    <location>
        <begin position="106"/>
        <end position="466"/>
    </location>
</feature>
<feature type="domain" description="PiggyBac transposable element-derived protein 4 C-terminal zinc-finger" evidence="1">
    <location>
        <begin position="518"/>
        <end position="570"/>
    </location>
</feature>
<protein>
    <submittedName>
        <fullName evidence="3">Uncharacterized protein</fullName>
    </submittedName>
</protein>